<keyword evidence="2" id="KW-0472">Membrane</keyword>
<comment type="caution">
    <text evidence="4">The sequence shown here is derived from an EMBL/GenBank/DDBJ whole genome shotgun (WGS) entry which is preliminary data.</text>
</comment>
<accession>A0AAW2CQ46</accession>
<keyword evidence="2" id="KW-1133">Transmembrane helix</keyword>
<feature type="signal peptide" evidence="3">
    <location>
        <begin position="1"/>
        <end position="25"/>
    </location>
</feature>
<dbReference type="PANTHER" id="PTHR37702:SF1">
    <property type="entry name" value="HYDROXYPROLINE-RICH GLYCOPROTEIN FAMILY PROTEIN"/>
    <property type="match status" value="1"/>
</dbReference>
<dbReference type="Proteomes" id="UP001459277">
    <property type="component" value="Unassembled WGS sequence"/>
</dbReference>
<keyword evidence="5" id="KW-1185">Reference proteome</keyword>
<dbReference type="PANTHER" id="PTHR37702">
    <property type="entry name" value="PROLINE-RICH FAMILY PROTEIN"/>
    <property type="match status" value="1"/>
</dbReference>
<keyword evidence="3" id="KW-0732">Signal</keyword>
<sequence>MATNSNQALLSTLFLALIFLNFPAAIRPDNACPYPCYPPPTGPGNTPTTPAATTPPPPPSQIESYPPPAGYNPTTPTGNFPYYTAPPPPFSSNSFGAPPPPDPILPYFPFYFREPLHGQGQSSATTLGRPIWVMMAMAKLLIFIFLFSSYV</sequence>
<dbReference type="AlphaFoldDB" id="A0AAW2CQ46"/>
<feature type="region of interest" description="Disordered" evidence="1">
    <location>
        <begin position="43"/>
        <end position="78"/>
    </location>
</feature>
<keyword evidence="2" id="KW-0812">Transmembrane</keyword>
<proteinExistence type="predicted"/>
<evidence type="ECO:0000256" key="1">
    <source>
        <dbReference type="SAM" id="MobiDB-lite"/>
    </source>
</evidence>
<evidence type="ECO:0000313" key="5">
    <source>
        <dbReference type="Proteomes" id="UP001459277"/>
    </source>
</evidence>
<evidence type="ECO:0000313" key="4">
    <source>
        <dbReference type="EMBL" id="KAL0000192.1"/>
    </source>
</evidence>
<reference evidence="4 5" key="1">
    <citation type="submission" date="2024-01" db="EMBL/GenBank/DDBJ databases">
        <title>A telomere-to-telomere, gap-free genome of sweet tea (Lithocarpus litseifolius).</title>
        <authorList>
            <person name="Zhou J."/>
        </authorList>
    </citation>
    <scope>NUCLEOTIDE SEQUENCE [LARGE SCALE GENOMIC DNA]</scope>
    <source>
        <strain evidence="4">Zhou-2022a</strain>
        <tissue evidence="4">Leaf</tissue>
    </source>
</reference>
<feature type="chain" id="PRO_5043430389" evidence="3">
    <location>
        <begin position="26"/>
        <end position="151"/>
    </location>
</feature>
<organism evidence="4 5">
    <name type="scientific">Lithocarpus litseifolius</name>
    <dbReference type="NCBI Taxonomy" id="425828"/>
    <lineage>
        <taxon>Eukaryota</taxon>
        <taxon>Viridiplantae</taxon>
        <taxon>Streptophyta</taxon>
        <taxon>Embryophyta</taxon>
        <taxon>Tracheophyta</taxon>
        <taxon>Spermatophyta</taxon>
        <taxon>Magnoliopsida</taxon>
        <taxon>eudicotyledons</taxon>
        <taxon>Gunneridae</taxon>
        <taxon>Pentapetalae</taxon>
        <taxon>rosids</taxon>
        <taxon>fabids</taxon>
        <taxon>Fagales</taxon>
        <taxon>Fagaceae</taxon>
        <taxon>Lithocarpus</taxon>
    </lineage>
</organism>
<evidence type="ECO:0000256" key="3">
    <source>
        <dbReference type="SAM" id="SignalP"/>
    </source>
</evidence>
<feature type="transmembrane region" description="Helical" evidence="2">
    <location>
        <begin position="131"/>
        <end position="150"/>
    </location>
</feature>
<evidence type="ECO:0000256" key="2">
    <source>
        <dbReference type="SAM" id="Phobius"/>
    </source>
</evidence>
<protein>
    <submittedName>
        <fullName evidence="4">Uncharacterized protein</fullName>
    </submittedName>
</protein>
<gene>
    <name evidence="4" type="ORF">SO802_019794</name>
</gene>
<feature type="compositionally biased region" description="Low complexity" evidence="1">
    <location>
        <begin position="43"/>
        <end position="52"/>
    </location>
</feature>
<feature type="compositionally biased region" description="Pro residues" evidence="1">
    <location>
        <begin position="53"/>
        <end position="70"/>
    </location>
</feature>
<name>A0AAW2CQ46_9ROSI</name>
<dbReference type="EMBL" id="JAZDWU010000006">
    <property type="protein sequence ID" value="KAL0000192.1"/>
    <property type="molecule type" value="Genomic_DNA"/>
</dbReference>